<protein>
    <submittedName>
        <fullName evidence="2">Uncharacterized protein</fullName>
    </submittedName>
</protein>
<feature type="transmembrane region" description="Helical" evidence="1">
    <location>
        <begin position="131"/>
        <end position="149"/>
    </location>
</feature>
<feature type="transmembrane region" description="Helical" evidence="1">
    <location>
        <begin position="155"/>
        <end position="179"/>
    </location>
</feature>
<evidence type="ECO:0000313" key="2">
    <source>
        <dbReference type="EMBL" id="KAJ7624637.1"/>
    </source>
</evidence>
<dbReference type="Proteomes" id="UP001221142">
    <property type="component" value="Unassembled WGS sequence"/>
</dbReference>
<name>A0AAD7FK74_9AGAR</name>
<keyword evidence="1" id="KW-0812">Transmembrane</keyword>
<keyword evidence="3" id="KW-1185">Reference proteome</keyword>
<feature type="transmembrane region" description="Helical" evidence="1">
    <location>
        <begin position="199"/>
        <end position="217"/>
    </location>
</feature>
<feature type="transmembrane region" description="Helical" evidence="1">
    <location>
        <begin position="63"/>
        <end position="85"/>
    </location>
</feature>
<feature type="transmembrane region" description="Helical" evidence="1">
    <location>
        <begin position="97"/>
        <end position="119"/>
    </location>
</feature>
<evidence type="ECO:0000313" key="3">
    <source>
        <dbReference type="Proteomes" id="UP001221142"/>
    </source>
</evidence>
<dbReference type="EMBL" id="JARKIF010000013">
    <property type="protein sequence ID" value="KAJ7624637.1"/>
    <property type="molecule type" value="Genomic_DNA"/>
</dbReference>
<keyword evidence="1" id="KW-1133">Transmembrane helix</keyword>
<reference evidence="2" key="1">
    <citation type="submission" date="2023-03" db="EMBL/GenBank/DDBJ databases">
        <title>Massive genome expansion in bonnet fungi (Mycena s.s.) driven by repeated elements and novel gene families across ecological guilds.</title>
        <authorList>
            <consortium name="Lawrence Berkeley National Laboratory"/>
            <person name="Harder C.B."/>
            <person name="Miyauchi S."/>
            <person name="Viragh M."/>
            <person name="Kuo A."/>
            <person name="Thoen E."/>
            <person name="Andreopoulos B."/>
            <person name="Lu D."/>
            <person name="Skrede I."/>
            <person name="Drula E."/>
            <person name="Henrissat B."/>
            <person name="Morin E."/>
            <person name="Kohler A."/>
            <person name="Barry K."/>
            <person name="LaButti K."/>
            <person name="Morin E."/>
            <person name="Salamov A."/>
            <person name="Lipzen A."/>
            <person name="Mereny Z."/>
            <person name="Hegedus B."/>
            <person name="Baldrian P."/>
            <person name="Stursova M."/>
            <person name="Weitz H."/>
            <person name="Taylor A."/>
            <person name="Grigoriev I.V."/>
            <person name="Nagy L.G."/>
            <person name="Martin F."/>
            <person name="Kauserud H."/>
        </authorList>
    </citation>
    <scope>NUCLEOTIDE SEQUENCE</scope>
    <source>
        <strain evidence="2">9284</strain>
    </source>
</reference>
<proteinExistence type="predicted"/>
<feature type="transmembrane region" description="Helical" evidence="1">
    <location>
        <begin position="30"/>
        <end position="51"/>
    </location>
</feature>
<evidence type="ECO:0000256" key="1">
    <source>
        <dbReference type="SAM" id="Phobius"/>
    </source>
</evidence>
<sequence length="282" mass="30797">MLLLARVIDTEVTGAETITPSTLWMNVLELGIAAFLCGIHCILFVRSVGILRARMAEFKRQWILLVAMIALFSLSTAQVVVIGIKSAVVTNTAGIDLYRVLVASLLIYVTSCVCADALLIYRCYVIWDSPYVCIPPVMLLIIASAFGYIRNVRIFQILSLTTVVSVTLLTISKIVYSAWQRRAILSQDLRQRYITASSAILESGALYALCVAIHFGLATHRFVAAESIFFSVVSQIVGIAPTLIIVRAQRQRRNATNPIPVSTVSSIGLASRPGSANKSVFV</sequence>
<feature type="transmembrane region" description="Helical" evidence="1">
    <location>
        <begin position="223"/>
        <end position="246"/>
    </location>
</feature>
<organism evidence="2 3">
    <name type="scientific">Roridomyces roridus</name>
    <dbReference type="NCBI Taxonomy" id="1738132"/>
    <lineage>
        <taxon>Eukaryota</taxon>
        <taxon>Fungi</taxon>
        <taxon>Dikarya</taxon>
        <taxon>Basidiomycota</taxon>
        <taxon>Agaricomycotina</taxon>
        <taxon>Agaricomycetes</taxon>
        <taxon>Agaricomycetidae</taxon>
        <taxon>Agaricales</taxon>
        <taxon>Marasmiineae</taxon>
        <taxon>Mycenaceae</taxon>
        <taxon>Roridomyces</taxon>
    </lineage>
</organism>
<dbReference type="AlphaFoldDB" id="A0AAD7FK74"/>
<keyword evidence="1" id="KW-0472">Membrane</keyword>
<comment type="caution">
    <text evidence="2">The sequence shown here is derived from an EMBL/GenBank/DDBJ whole genome shotgun (WGS) entry which is preliminary data.</text>
</comment>
<gene>
    <name evidence="2" type="ORF">FB45DRAFT_85397</name>
</gene>
<accession>A0AAD7FK74</accession>